<evidence type="ECO:0000256" key="1">
    <source>
        <dbReference type="SAM" id="Phobius"/>
    </source>
</evidence>
<accession>A0AAN7H8L3</accession>
<evidence type="ECO:0000313" key="2">
    <source>
        <dbReference type="EMBL" id="KAK4232504.1"/>
    </source>
</evidence>
<comment type="caution">
    <text evidence="2">The sequence shown here is derived from an EMBL/GenBank/DDBJ whole genome shotgun (WGS) entry which is preliminary data.</text>
</comment>
<feature type="transmembrane region" description="Helical" evidence="1">
    <location>
        <begin position="118"/>
        <end position="136"/>
    </location>
</feature>
<gene>
    <name evidence="2" type="ORF">QBC38DRAFT_2754</name>
</gene>
<keyword evidence="1" id="KW-0812">Transmembrane</keyword>
<organism evidence="2 3">
    <name type="scientific">Podospora fimiseda</name>
    <dbReference type="NCBI Taxonomy" id="252190"/>
    <lineage>
        <taxon>Eukaryota</taxon>
        <taxon>Fungi</taxon>
        <taxon>Dikarya</taxon>
        <taxon>Ascomycota</taxon>
        <taxon>Pezizomycotina</taxon>
        <taxon>Sordariomycetes</taxon>
        <taxon>Sordariomycetidae</taxon>
        <taxon>Sordariales</taxon>
        <taxon>Podosporaceae</taxon>
        <taxon>Podospora</taxon>
    </lineage>
</organism>
<dbReference type="AlphaFoldDB" id="A0AAN7H8L3"/>
<evidence type="ECO:0000313" key="3">
    <source>
        <dbReference type="Proteomes" id="UP001301958"/>
    </source>
</evidence>
<evidence type="ECO:0008006" key="4">
    <source>
        <dbReference type="Google" id="ProtNLM"/>
    </source>
</evidence>
<dbReference type="Proteomes" id="UP001301958">
    <property type="component" value="Unassembled WGS sequence"/>
</dbReference>
<sequence>MFFRWFRCGPGRSSQTVVSEYAGAAKHLHLCVRTLLLFVSGNTGLLRYWTLSNIIPLFLLAALMLVILTKSVSSGDPSCALRPCHNHIHVQIITRISSGYPLWYWWVAGYLSLHSRGLVYSILNTSIVLGWFITYYKH</sequence>
<dbReference type="EMBL" id="MU865287">
    <property type="protein sequence ID" value="KAK4232504.1"/>
    <property type="molecule type" value="Genomic_DNA"/>
</dbReference>
<reference evidence="2" key="1">
    <citation type="journal article" date="2023" name="Mol. Phylogenet. Evol.">
        <title>Genome-scale phylogeny and comparative genomics of the fungal order Sordariales.</title>
        <authorList>
            <person name="Hensen N."/>
            <person name="Bonometti L."/>
            <person name="Westerberg I."/>
            <person name="Brannstrom I.O."/>
            <person name="Guillou S."/>
            <person name="Cros-Aarteil S."/>
            <person name="Calhoun S."/>
            <person name="Haridas S."/>
            <person name="Kuo A."/>
            <person name="Mondo S."/>
            <person name="Pangilinan J."/>
            <person name="Riley R."/>
            <person name="LaButti K."/>
            <person name="Andreopoulos B."/>
            <person name="Lipzen A."/>
            <person name="Chen C."/>
            <person name="Yan M."/>
            <person name="Daum C."/>
            <person name="Ng V."/>
            <person name="Clum A."/>
            <person name="Steindorff A."/>
            <person name="Ohm R.A."/>
            <person name="Martin F."/>
            <person name="Silar P."/>
            <person name="Natvig D.O."/>
            <person name="Lalanne C."/>
            <person name="Gautier V."/>
            <person name="Ament-Velasquez S.L."/>
            <person name="Kruys A."/>
            <person name="Hutchinson M.I."/>
            <person name="Powell A.J."/>
            <person name="Barry K."/>
            <person name="Miller A.N."/>
            <person name="Grigoriev I.V."/>
            <person name="Debuchy R."/>
            <person name="Gladieux P."/>
            <person name="Hiltunen Thoren M."/>
            <person name="Johannesson H."/>
        </authorList>
    </citation>
    <scope>NUCLEOTIDE SEQUENCE</scope>
    <source>
        <strain evidence="2">CBS 990.96</strain>
    </source>
</reference>
<keyword evidence="1" id="KW-1133">Transmembrane helix</keyword>
<reference evidence="2" key="2">
    <citation type="submission" date="2023-05" db="EMBL/GenBank/DDBJ databases">
        <authorList>
            <consortium name="Lawrence Berkeley National Laboratory"/>
            <person name="Steindorff A."/>
            <person name="Hensen N."/>
            <person name="Bonometti L."/>
            <person name="Westerberg I."/>
            <person name="Brannstrom I.O."/>
            <person name="Guillou S."/>
            <person name="Cros-Aarteil S."/>
            <person name="Calhoun S."/>
            <person name="Haridas S."/>
            <person name="Kuo A."/>
            <person name="Mondo S."/>
            <person name="Pangilinan J."/>
            <person name="Riley R."/>
            <person name="Labutti K."/>
            <person name="Andreopoulos B."/>
            <person name="Lipzen A."/>
            <person name="Chen C."/>
            <person name="Yanf M."/>
            <person name="Daum C."/>
            <person name="Ng V."/>
            <person name="Clum A."/>
            <person name="Ohm R."/>
            <person name="Martin F."/>
            <person name="Silar P."/>
            <person name="Natvig D."/>
            <person name="Lalanne C."/>
            <person name="Gautier V."/>
            <person name="Ament-Velasquez S.L."/>
            <person name="Kruys A."/>
            <person name="Hutchinson M.I."/>
            <person name="Powell A.J."/>
            <person name="Barry K."/>
            <person name="Miller A.N."/>
            <person name="Grigoriev I.V."/>
            <person name="Debuchy R."/>
            <person name="Gladieux P."/>
            <person name="Thoren M.H."/>
            <person name="Johannesson H."/>
        </authorList>
    </citation>
    <scope>NUCLEOTIDE SEQUENCE</scope>
    <source>
        <strain evidence="2">CBS 990.96</strain>
    </source>
</reference>
<keyword evidence="1" id="KW-0472">Membrane</keyword>
<name>A0AAN7H8L3_9PEZI</name>
<feature type="transmembrane region" description="Helical" evidence="1">
    <location>
        <begin position="46"/>
        <end position="68"/>
    </location>
</feature>
<proteinExistence type="predicted"/>
<protein>
    <recommendedName>
        <fullName evidence="4">GPI mannosyltransferase 2</fullName>
    </recommendedName>
</protein>
<keyword evidence="3" id="KW-1185">Reference proteome</keyword>